<sequence length="241" mass="27777">MLKTNSYSEVVPKIMEEKGREQIARQIASIIKFHTKKSDRAMLLDIGCSTGVVTKHLSQYFKYSVGIDADESAIRKAKKAYVKKNLEFLLMNAENTRYKDNYFDVIVLNQVYEFVNNQKALVNEIYRILKPGGICIVGARNKLSLVEGQTGIPFIHFLPEKIALALDKRYYPATYLSLSELKSLFAKFEIENLTANIIKNSVKYNYISLAKHARLIRYIPRMVIDALMFLVPNYIFLCRKK</sequence>
<keyword evidence="1" id="KW-1133">Transmembrane helix</keyword>
<name>A0A1G1VCD7_9BACT</name>
<dbReference type="InterPro" id="IPR029063">
    <property type="entry name" value="SAM-dependent_MTases_sf"/>
</dbReference>
<protein>
    <recommendedName>
        <fullName evidence="2">Methyltransferase type 11 domain-containing protein</fullName>
    </recommendedName>
</protein>
<evidence type="ECO:0000313" key="4">
    <source>
        <dbReference type="Proteomes" id="UP000178659"/>
    </source>
</evidence>
<dbReference type="Pfam" id="PF08241">
    <property type="entry name" value="Methyltransf_11"/>
    <property type="match status" value="1"/>
</dbReference>
<gene>
    <name evidence="3" type="ORF">A3A77_03920</name>
</gene>
<feature type="domain" description="Methyltransferase type 11" evidence="2">
    <location>
        <begin position="44"/>
        <end position="137"/>
    </location>
</feature>
<keyword evidence="1" id="KW-0812">Transmembrane</keyword>
<evidence type="ECO:0000313" key="3">
    <source>
        <dbReference type="EMBL" id="OGY13108.1"/>
    </source>
</evidence>
<reference evidence="3 4" key="1">
    <citation type="journal article" date="2016" name="Nat. Commun.">
        <title>Thousands of microbial genomes shed light on interconnected biogeochemical processes in an aquifer system.</title>
        <authorList>
            <person name="Anantharaman K."/>
            <person name="Brown C.T."/>
            <person name="Hug L.A."/>
            <person name="Sharon I."/>
            <person name="Castelle C.J."/>
            <person name="Probst A.J."/>
            <person name="Thomas B.C."/>
            <person name="Singh A."/>
            <person name="Wilkins M.J."/>
            <person name="Karaoz U."/>
            <person name="Brodie E.L."/>
            <person name="Williams K.H."/>
            <person name="Hubbard S.S."/>
            <person name="Banfield J.F."/>
        </authorList>
    </citation>
    <scope>NUCLEOTIDE SEQUENCE [LARGE SCALE GENOMIC DNA]</scope>
</reference>
<dbReference type="PANTHER" id="PTHR43861">
    <property type="entry name" value="TRANS-ACONITATE 2-METHYLTRANSFERASE-RELATED"/>
    <property type="match status" value="1"/>
</dbReference>
<comment type="caution">
    <text evidence="3">The sequence shown here is derived from an EMBL/GenBank/DDBJ whole genome shotgun (WGS) entry which is preliminary data.</text>
</comment>
<dbReference type="AlphaFoldDB" id="A0A1G1VCD7"/>
<accession>A0A1G1VCD7</accession>
<dbReference type="PANTHER" id="PTHR43861:SF6">
    <property type="entry name" value="METHYLTRANSFERASE TYPE 11"/>
    <property type="match status" value="1"/>
</dbReference>
<dbReference type="InterPro" id="IPR013216">
    <property type="entry name" value="Methyltransf_11"/>
</dbReference>
<proteinExistence type="predicted"/>
<keyword evidence="1" id="KW-0472">Membrane</keyword>
<dbReference type="Gene3D" id="3.40.50.150">
    <property type="entry name" value="Vaccinia Virus protein VP39"/>
    <property type="match status" value="1"/>
</dbReference>
<dbReference type="GO" id="GO:0008757">
    <property type="term" value="F:S-adenosylmethionine-dependent methyltransferase activity"/>
    <property type="evidence" value="ECO:0007669"/>
    <property type="project" value="InterPro"/>
</dbReference>
<dbReference type="Proteomes" id="UP000178659">
    <property type="component" value="Unassembled WGS sequence"/>
</dbReference>
<evidence type="ECO:0000256" key="1">
    <source>
        <dbReference type="SAM" id="Phobius"/>
    </source>
</evidence>
<evidence type="ECO:0000259" key="2">
    <source>
        <dbReference type="Pfam" id="PF08241"/>
    </source>
</evidence>
<dbReference type="CDD" id="cd02440">
    <property type="entry name" value="AdoMet_MTases"/>
    <property type="match status" value="1"/>
</dbReference>
<dbReference type="SUPFAM" id="SSF53335">
    <property type="entry name" value="S-adenosyl-L-methionine-dependent methyltransferases"/>
    <property type="match status" value="1"/>
</dbReference>
<organism evidence="3 4">
    <name type="scientific">Candidatus Blackburnbacteria bacterium RIFCSPLOWO2_01_FULL_40_20</name>
    <dbReference type="NCBI Taxonomy" id="1797519"/>
    <lineage>
        <taxon>Bacteria</taxon>
        <taxon>Candidatus Blackburniibacteriota</taxon>
    </lineage>
</organism>
<feature type="transmembrane region" description="Helical" evidence="1">
    <location>
        <begin position="218"/>
        <end position="237"/>
    </location>
</feature>
<dbReference type="EMBL" id="MHCC01000020">
    <property type="protein sequence ID" value="OGY13108.1"/>
    <property type="molecule type" value="Genomic_DNA"/>
</dbReference>